<dbReference type="InterPro" id="IPR011231">
    <property type="entry name" value="Phage_VT1-Sakai_H0018"/>
</dbReference>
<accession>A0A2Z3YXQ8</accession>
<dbReference type="Pfam" id="PF09956">
    <property type="entry name" value="Phage_cement_2"/>
    <property type="match status" value="1"/>
</dbReference>
<gene>
    <name evidence="1" type="ORF">Csp1_25660</name>
</gene>
<dbReference type="AlphaFoldDB" id="A0A2Z3YXQ8"/>
<dbReference type="Proteomes" id="UP000247696">
    <property type="component" value="Chromosome"/>
</dbReference>
<proteinExistence type="predicted"/>
<reference evidence="2" key="1">
    <citation type="submission" date="2017-11" db="EMBL/GenBank/DDBJ databases">
        <title>Otitis media/interna in a cat caused by the recently described species Corynebacterium provencense.</title>
        <authorList>
            <person name="Kittl S."/>
            <person name="Brodard I."/>
            <person name="Rychener L."/>
            <person name="Jores J."/>
            <person name="Roosje P."/>
            <person name="Gobeli Brawand S."/>
        </authorList>
    </citation>
    <scope>NUCLEOTIDE SEQUENCE [LARGE SCALE GENOMIC DNA]</scope>
    <source>
        <strain evidence="2">17KM38</strain>
    </source>
</reference>
<evidence type="ECO:0000313" key="2">
    <source>
        <dbReference type="Proteomes" id="UP000247696"/>
    </source>
</evidence>
<name>A0A2Z3YXQ8_9CORY</name>
<dbReference type="KEGG" id="cpre:Csp1_25660"/>
<evidence type="ECO:0008006" key="3">
    <source>
        <dbReference type="Google" id="ProtNLM"/>
    </source>
</evidence>
<dbReference type="STRING" id="1737425.GCA_900049755_01328"/>
<protein>
    <recommendedName>
        <fullName evidence="3">DUF2190 domain-containing protein</fullName>
    </recommendedName>
</protein>
<keyword evidence="2" id="KW-1185">Reference proteome</keyword>
<evidence type="ECO:0000313" key="1">
    <source>
        <dbReference type="EMBL" id="AWT27314.1"/>
    </source>
</evidence>
<organism evidence="1 2">
    <name type="scientific">Corynebacterium provencense</name>
    <dbReference type="NCBI Taxonomy" id="1737425"/>
    <lineage>
        <taxon>Bacteria</taxon>
        <taxon>Bacillati</taxon>
        <taxon>Actinomycetota</taxon>
        <taxon>Actinomycetes</taxon>
        <taxon>Mycobacteriales</taxon>
        <taxon>Corynebacteriaceae</taxon>
        <taxon>Corynebacterium</taxon>
    </lineage>
</organism>
<sequence>MHYTNQAKDLFNPGTDLTAAASAPVAGKTFVTISGAPTRGLFQVATATPGTTALGVAKYDAATGDLVGIARGHRIITVTAGEALPAGTTVQVGTNGQAVALTDGTPVGITMDTAAAGTDCYIALR</sequence>
<dbReference type="RefSeq" id="WP_162620276.1">
    <property type="nucleotide sequence ID" value="NZ_CP024988.1"/>
</dbReference>
<dbReference type="EMBL" id="CP024988">
    <property type="protein sequence ID" value="AWT27314.1"/>
    <property type="molecule type" value="Genomic_DNA"/>
</dbReference>